<proteinExistence type="predicted"/>
<evidence type="ECO:0000313" key="2">
    <source>
        <dbReference type="EMBL" id="GBP69167.1"/>
    </source>
</evidence>
<dbReference type="Proteomes" id="UP000299102">
    <property type="component" value="Unassembled WGS sequence"/>
</dbReference>
<name>A0A4C1Y3Q3_EUMVA</name>
<dbReference type="InterPro" id="IPR001888">
    <property type="entry name" value="Transposase_1"/>
</dbReference>
<dbReference type="Pfam" id="PF01359">
    <property type="entry name" value="Transposase_1"/>
    <property type="match status" value="1"/>
</dbReference>
<keyword evidence="3" id="KW-1185">Reference proteome</keyword>
<accession>A0A4C1Y3Q3</accession>
<dbReference type="OrthoDB" id="6433213at2759"/>
<dbReference type="EMBL" id="BGZK01001032">
    <property type="protein sequence ID" value="GBP69167.1"/>
    <property type="molecule type" value="Genomic_DNA"/>
</dbReference>
<evidence type="ECO:0000256" key="1">
    <source>
        <dbReference type="SAM" id="MobiDB-lite"/>
    </source>
</evidence>
<protein>
    <submittedName>
        <fullName evidence="2">Uncharacterized protein</fullName>
    </submittedName>
</protein>
<evidence type="ECO:0000313" key="3">
    <source>
        <dbReference type="Proteomes" id="UP000299102"/>
    </source>
</evidence>
<feature type="compositionally biased region" description="Polar residues" evidence="1">
    <location>
        <begin position="48"/>
        <end position="60"/>
    </location>
</feature>
<reference evidence="2 3" key="1">
    <citation type="journal article" date="2019" name="Commun. Biol.">
        <title>The bagworm genome reveals a unique fibroin gene that provides high tensile strength.</title>
        <authorList>
            <person name="Kono N."/>
            <person name="Nakamura H."/>
            <person name="Ohtoshi R."/>
            <person name="Tomita M."/>
            <person name="Numata K."/>
            <person name="Arakawa K."/>
        </authorList>
    </citation>
    <scope>NUCLEOTIDE SEQUENCE [LARGE SCALE GENOMIC DNA]</scope>
</reference>
<sequence length="135" mass="14878">MCEKDHGQNASKLHRLAKPRLIRNKLMLCVWWNWKGIIRYEQIRLQAKPSSPISTAGETQTRSREKASSGGLLPPSSRFLIPLEEPTKVLVTPLELQMPISSGGTYPLVAPKLVLPLENAIKSSGIPGVPTEVTT</sequence>
<comment type="caution">
    <text evidence="2">The sequence shown here is derived from an EMBL/GenBank/DDBJ whole genome shotgun (WGS) entry which is preliminary data.</text>
</comment>
<gene>
    <name evidence="2" type="ORF">EVAR_98238_1</name>
</gene>
<dbReference type="AlphaFoldDB" id="A0A4C1Y3Q3"/>
<organism evidence="2 3">
    <name type="scientific">Eumeta variegata</name>
    <name type="common">Bagworm moth</name>
    <name type="synonym">Eumeta japonica</name>
    <dbReference type="NCBI Taxonomy" id="151549"/>
    <lineage>
        <taxon>Eukaryota</taxon>
        <taxon>Metazoa</taxon>
        <taxon>Ecdysozoa</taxon>
        <taxon>Arthropoda</taxon>
        <taxon>Hexapoda</taxon>
        <taxon>Insecta</taxon>
        <taxon>Pterygota</taxon>
        <taxon>Neoptera</taxon>
        <taxon>Endopterygota</taxon>
        <taxon>Lepidoptera</taxon>
        <taxon>Glossata</taxon>
        <taxon>Ditrysia</taxon>
        <taxon>Tineoidea</taxon>
        <taxon>Psychidae</taxon>
        <taxon>Oiketicinae</taxon>
        <taxon>Eumeta</taxon>
    </lineage>
</organism>
<feature type="region of interest" description="Disordered" evidence="1">
    <location>
        <begin position="48"/>
        <end position="76"/>
    </location>
</feature>